<keyword evidence="1 6" id="KW-0963">Cytoplasm</keyword>
<dbReference type="EMBL" id="JAMQKB010000007">
    <property type="protein sequence ID" value="MDC3424642.1"/>
    <property type="molecule type" value="Genomic_DNA"/>
</dbReference>
<accession>A0A9X4ALQ5</accession>
<keyword evidence="6" id="KW-0346">Stress response</keyword>
<evidence type="ECO:0000256" key="4">
    <source>
        <dbReference type="ARBA" id="ARBA00023125"/>
    </source>
</evidence>
<evidence type="ECO:0000256" key="3">
    <source>
        <dbReference type="ARBA" id="ARBA00023082"/>
    </source>
</evidence>
<dbReference type="GO" id="GO:0006352">
    <property type="term" value="P:DNA-templated transcription initiation"/>
    <property type="evidence" value="ECO:0007669"/>
    <property type="project" value="UniProtKB-UniRule"/>
</dbReference>
<evidence type="ECO:0000256" key="6">
    <source>
        <dbReference type="HAMAP-Rule" id="MF_02064"/>
    </source>
</evidence>
<dbReference type="NCBIfam" id="TIGR02895">
    <property type="entry name" value="spore_sigI"/>
    <property type="match status" value="1"/>
</dbReference>
<evidence type="ECO:0000313" key="8">
    <source>
        <dbReference type="EMBL" id="MDC3424642.1"/>
    </source>
</evidence>
<dbReference type="PANTHER" id="PTHR30385:SF6">
    <property type="entry name" value="RNA POLYMERASE SIGMA FACTOR SIGI"/>
    <property type="match status" value="1"/>
</dbReference>
<feature type="DNA-binding region" description="H-T-H motif" evidence="6">
    <location>
        <begin position="201"/>
        <end position="220"/>
    </location>
</feature>
<keyword evidence="4 6" id="KW-0238">DNA-binding</keyword>
<dbReference type="GO" id="GO:0003677">
    <property type="term" value="F:DNA binding"/>
    <property type="evidence" value="ECO:0007669"/>
    <property type="project" value="UniProtKB-UniRule"/>
</dbReference>
<comment type="activity regulation">
    <text evidence="6">Negatively regulated by the anti-sigma-I factor RsgI.</text>
</comment>
<dbReference type="PIRSF" id="PIRSF038953">
    <property type="entry name" value="SigI"/>
    <property type="match status" value="1"/>
</dbReference>
<keyword evidence="3 6" id="KW-0731">Sigma factor</keyword>
<dbReference type="AlphaFoldDB" id="A0A9X4ALQ5"/>
<feature type="domain" description="RNA polymerase sigma-70 region 2" evidence="7">
    <location>
        <begin position="35"/>
        <end position="101"/>
    </location>
</feature>
<dbReference type="InterPro" id="IPR007627">
    <property type="entry name" value="RNA_pol_sigma70_r2"/>
</dbReference>
<dbReference type="Pfam" id="PF04542">
    <property type="entry name" value="Sigma70_r2"/>
    <property type="match status" value="1"/>
</dbReference>
<evidence type="ECO:0000259" key="7">
    <source>
        <dbReference type="Pfam" id="PF04542"/>
    </source>
</evidence>
<comment type="subcellular location">
    <subcellularLocation>
        <location evidence="6">Cytoplasm</location>
    </subcellularLocation>
</comment>
<keyword evidence="9" id="KW-1185">Reference proteome</keyword>
<dbReference type="GO" id="GO:0016987">
    <property type="term" value="F:sigma factor activity"/>
    <property type="evidence" value="ECO:0007669"/>
    <property type="project" value="UniProtKB-UniRule"/>
</dbReference>
<protein>
    <recommendedName>
        <fullName evidence="6">RNA polymerase sigma factor SigI</fullName>
    </recommendedName>
</protein>
<comment type="function">
    <text evidence="6">Sigma factors are initiation factors that promote the attachment of RNA polymerase to specific initiation sites and are then released.</text>
</comment>
<dbReference type="InterPro" id="IPR013325">
    <property type="entry name" value="RNA_pol_sigma_r2"/>
</dbReference>
<name>A0A9X4ALQ5_9BACI</name>
<dbReference type="PANTHER" id="PTHR30385">
    <property type="entry name" value="SIGMA FACTOR F FLAGELLAR"/>
    <property type="match status" value="1"/>
</dbReference>
<dbReference type="NCBIfam" id="NF006172">
    <property type="entry name" value="PRK08311.1-3"/>
    <property type="match status" value="1"/>
</dbReference>
<dbReference type="RefSeq" id="WP_272436510.1">
    <property type="nucleotide sequence ID" value="NZ_JAMQKB010000007.1"/>
</dbReference>
<feature type="short sequence motif" description="Polymerase core binding" evidence="6">
    <location>
        <begin position="57"/>
        <end position="70"/>
    </location>
</feature>
<comment type="caution">
    <text evidence="8">The sequence shown here is derived from an EMBL/GenBank/DDBJ whole genome shotgun (WGS) entry which is preliminary data.</text>
</comment>
<dbReference type="HAMAP" id="MF_02064">
    <property type="entry name" value="Sigma70_SigI"/>
    <property type="match status" value="1"/>
</dbReference>
<evidence type="ECO:0000256" key="2">
    <source>
        <dbReference type="ARBA" id="ARBA00023015"/>
    </source>
</evidence>
<keyword evidence="2 6" id="KW-0805">Transcription regulation</keyword>
<evidence type="ECO:0000256" key="1">
    <source>
        <dbReference type="ARBA" id="ARBA00022490"/>
    </source>
</evidence>
<proteinExistence type="inferred from homology"/>
<dbReference type="Gene3D" id="1.10.1740.10">
    <property type="match status" value="1"/>
</dbReference>
<comment type="similarity">
    <text evidence="6">Belongs to the sigma-70 factor family. SigI subfamily.</text>
</comment>
<evidence type="ECO:0000256" key="5">
    <source>
        <dbReference type="ARBA" id="ARBA00023163"/>
    </source>
</evidence>
<dbReference type="InterPro" id="IPR014244">
    <property type="entry name" value="RNA_pol_sigma-I"/>
</dbReference>
<dbReference type="SUPFAM" id="SSF88946">
    <property type="entry name" value="Sigma2 domain of RNA polymerase sigma factors"/>
    <property type="match status" value="1"/>
</dbReference>
<reference evidence="8" key="1">
    <citation type="submission" date="2022-06" db="EMBL/GenBank/DDBJ databases">
        <title>Aquibacillus sp. a new bacterium isolated from soil saline samples.</title>
        <authorList>
            <person name="Galisteo C."/>
            <person name="De La Haba R."/>
            <person name="Sanchez-Porro C."/>
            <person name="Ventosa A."/>
        </authorList>
    </citation>
    <scope>NUCLEOTIDE SEQUENCE</scope>
    <source>
        <strain evidence="8">3ASR75-11</strain>
    </source>
</reference>
<sequence>MENRSTEEEEVPLEKQIALVQQGDQSIQNHLLKVYQPFIAKSVSQVCKRYIDPNTDDEFSVGLIAFNEAMFSYSNDKGSTFLSFASLVVKRKVIDYIRKEQTNPAQASLDEVYDEDNMTVNPLEVKAAKELYQVQSESWHRSEEIKDLEQKLKEYKLSFEELTKISPKHQDARESAIRTAKILYEDESMRDFVYKKKKIPIKALIEKVSVSKKTLERNRKYILAIFVILGGEYIYLKDYLKGVGD</sequence>
<keyword evidence="5 6" id="KW-0804">Transcription</keyword>
<organism evidence="8 9">
    <name type="scientific">Terrihalobacillus insolitus</name>
    <dbReference type="NCBI Taxonomy" id="2950438"/>
    <lineage>
        <taxon>Bacteria</taxon>
        <taxon>Bacillati</taxon>
        <taxon>Bacillota</taxon>
        <taxon>Bacilli</taxon>
        <taxon>Bacillales</taxon>
        <taxon>Bacillaceae</taxon>
        <taxon>Terrihalobacillus</taxon>
    </lineage>
</organism>
<dbReference type="GO" id="GO:0005737">
    <property type="term" value="C:cytoplasm"/>
    <property type="evidence" value="ECO:0007669"/>
    <property type="project" value="UniProtKB-SubCell"/>
</dbReference>
<evidence type="ECO:0000313" key="9">
    <source>
        <dbReference type="Proteomes" id="UP001145050"/>
    </source>
</evidence>
<dbReference type="Proteomes" id="UP001145050">
    <property type="component" value="Unassembled WGS sequence"/>
</dbReference>
<gene>
    <name evidence="6 8" type="primary">sigI</name>
    <name evidence="8" type="ORF">NC797_08980</name>
</gene>
<comment type="subunit">
    <text evidence="6">Interacts with RsgI.</text>
</comment>